<comment type="subcellular location">
    <subcellularLocation>
        <location evidence="1">Cell membrane</location>
        <topology evidence="1">Multi-pass membrane protein</topology>
    </subcellularLocation>
</comment>
<dbReference type="SUPFAM" id="SSF103473">
    <property type="entry name" value="MFS general substrate transporter"/>
    <property type="match status" value="1"/>
</dbReference>
<accession>A0A3M8CEE3</accession>
<evidence type="ECO:0000256" key="2">
    <source>
        <dbReference type="SAM" id="Phobius"/>
    </source>
</evidence>
<dbReference type="InterPro" id="IPR036259">
    <property type="entry name" value="MFS_trans_sf"/>
</dbReference>
<feature type="transmembrane region" description="Helical" evidence="2">
    <location>
        <begin position="26"/>
        <end position="48"/>
    </location>
</feature>
<evidence type="ECO:0000313" key="3">
    <source>
        <dbReference type="EMBL" id="RNB73195.1"/>
    </source>
</evidence>
<dbReference type="PRINTS" id="PR01036">
    <property type="entry name" value="TCRTETB"/>
</dbReference>
<proteinExistence type="predicted"/>
<comment type="caution">
    <text evidence="3">The sequence shown here is derived from an EMBL/GenBank/DDBJ whole genome shotgun (WGS) entry which is preliminary data.</text>
</comment>
<protein>
    <submittedName>
        <fullName evidence="3">MFS transporter</fullName>
    </submittedName>
</protein>
<dbReference type="Gene3D" id="1.20.1250.20">
    <property type="entry name" value="MFS general substrate transporter like domains"/>
    <property type="match status" value="1"/>
</dbReference>
<reference evidence="3 4" key="1">
    <citation type="submission" date="2018-10" db="EMBL/GenBank/DDBJ databases">
        <title>Phylogenomics of Brevibacillus.</title>
        <authorList>
            <person name="Dunlap C."/>
        </authorList>
    </citation>
    <scope>NUCLEOTIDE SEQUENCE [LARGE SCALE GENOMIC DNA]</scope>
    <source>
        <strain evidence="3 4">JCM 12215</strain>
    </source>
</reference>
<dbReference type="GO" id="GO:0022857">
    <property type="term" value="F:transmembrane transporter activity"/>
    <property type="evidence" value="ECO:0007669"/>
    <property type="project" value="InterPro"/>
</dbReference>
<evidence type="ECO:0000256" key="1">
    <source>
        <dbReference type="ARBA" id="ARBA00004651"/>
    </source>
</evidence>
<evidence type="ECO:0000313" key="4">
    <source>
        <dbReference type="Proteomes" id="UP000282028"/>
    </source>
</evidence>
<name>A0A3M8CEE3_9BACL</name>
<dbReference type="InterPro" id="IPR011701">
    <property type="entry name" value="MFS"/>
</dbReference>
<dbReference type="Pfam" id="PF07690">
    <property type="entry name" value="MFS_1"/>
    <property type="match status" value="1"/>
</dbReference>
<keyword evidence="4" id="KW-1185">Reference proteome</keyword>
<keyword evidence="2" id="KW-0812">Transmembrane</keyword>
<feature type="transmembrane region" description="Helical" evidence="2">
    <location>
        <begin position="54"/>
        <end position="71"/>
    </location>
</feature>
<gene>
    <name evidence="3" type="ORF">EDM52_13090</name>
</gene>
<dbReference type="GO" id="GO:0005886">
    <property type="term" value="C:plasma membrane"/>
    <property type="evidence" value="ECO:0007669"/>
    <property type="project" value="UniProtKB-SubCell"/>
</dbReference>
<dbReference type="AlphaFoldDB" id="A0A3M8CEE3"/>
<dbReference type="OrthoDB" id="2403626at2"/>
<sequence length="136" mass="14821">MKCFVAQQNDAQEGGRGFPPETRGHALGISATGLAVGGALGPVIAALVVSVVHWRWLFCIPLFIVFILPYFRKHLDNHQGDRTRIVAWRRAARSDSRSFCSSDSIEKQTLCGRIGIMRIGNGDGLFTSIFDAAAFG</sequence>
<organism evidence="3 4">
    <name type="scientific">Brevibacillus invocatus</name>
    <dbReference type="NCBI Taxonomy" id="173959"/>
    <lineage>
        <taxon>Bacteria</taxon>
        <taxon>Bacillati</taxon>
        <taxon>Bacillota</taxon>
        <taxon>Bacilli</taxon>
        <taxon>Bacillales</taxon>
        <taxon>Paenibacillaceae</taxon>
        <taxon>Brevibacillus</taxon>
    </lineage>
</organism>
<dbReference type="Proteomes" id="UP000282028">
    <property type="component" value="Unassembled WGS sequence"/>
</dbReference>
<keyword evidence="2" id="KW-0472">Membrane</keyword>
<keyword evidence="2" id="KW-1133">Transmembrane helix</keyword>
<dbReference type="EMBL" id="RHHR01000020">
    <property type="protein sequence ID" value="RNB73195.1"/>
    <property type="molecule type" value="Genomic_DNA"/>
</dbReference>